<feature type="chain" id="PRO_5015420540" evidence="13">
    <location>
        <begin position="26"/>
        <end position="1141"/>
    </location>
</feature>
<evidence type="ECO:0000259" key="14">
    <source>
        <dbReference type="Pfam" id="PF08263"/>
    </source>
</evidence>
<organism evidence="15 16">
    <name type="scientific">Artemisia annua</name>
    <name type="common">Sweet wormwood</name>
    <dbReference type="NCBI Taxonomy" id="35608"/>
    <lineage>
        <taxon>Eukaryota</taxon>
        <taxon>Viridiplantae</taxon>
        <taxon>Streptophyta</taxon>
        <taxon>Embryophyta</taxon>
        <taxon>Tracheophyta</taxon>
        <taxon>Spermatophyta</taxon>
        <taxon>Magnoliopsida</taxon>
        <taxon>eudicotyledons</taxon>
        <taxon>Gunneridae</taxon>
        <taxon>Pentapetalae</taxon>
        <taxon>asterids</taxon>
        <taxon>campanulids</taxon>
        <taxon>Asterales</taxon>
        <taxon>Asteraceae</taxon>
        <taxon>Asteroideae</taxon>
        <taxon>Anthemideae</taxon>
        <taxon>Artemisiinae</taxon>
        <taxon>Artemisia</taxon>
    </lineage>
</organism>
<evidence type="ECO:0000256" key="11">
    <source>
        <dbReference type="SAM" id="MobiDB-lite"/>
    </source>
</evidence>
<evidence type="ECO:0000256" key="7">
    <source>
        <dbReference type="ARBA" id="ARBA00022737"/>
    </source>
</evidence>
<evidence type="ECO:0000256" key="5">
    <source>
        <dbReference type="ARBA" id="ARBA00022692"/>
    </source>
</evidence>
<keyword evidence="4" id="KW-0433">Leucine-rich repeat</keyword>
<sequence length="1141" mass="126495">MRTHLCFYTFFIPFCLFLLNVSGQCQDDQRSLLIQLKDSLQFGRIVSSSTISNKLASWNTNGTTDCCTWGGVTCSSSGQVIGLDLSNEAILGGIDDSSVLFNLTNLQSLNLAANNFNFAQIPSRFAGFASLLNLNLSNSGFSGQIPGELSQLTSLQSLDLSSLFSYGTRSLKLETPNLTTLVQNLTRLRYLYLDNVNISSQKFDWSQGLSASLPNLEVLSLSNCQLSGPLDDSLGELQSLSIIRLALNKLNSPVPEFFTNFKNLTVMNLASCNLTGTFPKKVLQLESLQILDLSVNTNLYGSLPDFPINGSLQSLVLSNTNFSGEIPQSIGNLKNLSRIELHTTNFNGGIRKSMENLTQLSYLDLSSNKFIGEIPSFKLCKNLTHIDLSRNGLSGMIPSDHFQDLNNLISVDLGFNSFNGSIPSSLFSLQLLQQIKVSNNKFEGHLPNFSSPSLFSLDTLDLSGNKLEGEIPKSFFELRKLSILVLSSNNLSGILRTVDFQDRVSNLTTLDLSFNNFTIMTSDNLTLVSSLPKFFSLKLASCNLKKFPNLRNQTRLITLDLSDNKIEGEIPNWIWEVGNGSLSYMNLSRNNLTSLQEPYKFPNFSVLDLHFNNLSGAIPIPPQTATFVDYSQNLFSSSIPESIGRNLTVAYFFSVSNNLLTGRIPDSICNATYLRVLDLSRNRLTGRVPKCLIEFGGSLGVLNLANNRLTDQPEGTFPSTCGLNTLDLHGNSMEGKISRSIVNCAMLEVLNIGNNRMNDTYPCYLGNLTNLRVLVLRNNSFHGPVQCPQSHHNNWPKLQIVDIACNEFSGPVPEKCFLQWGAMMTDERSSTKHLSFRVLQLNDFYYQDTVTVTVKGFEVELVKILTIFTSIDISSNRFSGVIPETIGQLKALFLFNVSHNELRGSIPQSMGNLSQLESLDMSWNKLTGNIPSSLSSLNFLSTLNLSYNQLEGRIPVSTQLQSFEKYSFTGNKGLCGPPLNRTCGSSKLPTQKGETNSQESKTGYDWQFIFTGVGFGSGAAIIMVPLMLSKTGRRLWDNYTNNLVKMICLVLGIHYASCSLLNEHEDDEKEKLYQDDDTDESDFESEVDPSKGRYCVFCTKIDFYRKQVIHDTKCTCFAHPKRSSTSSSNSSSEAQSPFSKL</sequence>
<keyword evidence="5 12" id="KW-0812">Transmembrane</keyword>
<dbReference type="Pfam" id="PF00560">
    <property type="entry name" value="LRR_1"/>
    <property type="match status" value="7"/>
</dbReference>
<name>A0A2U1Q0K0_ARTAN</name>
<dbReference type="STRING" id="35608.A0A2U1Q0K0"/>
<evidence type="ECO:0000256" key="3">
    <source>
        <dbReference type="ARBA" id="ARBA00022475"/>
    </source>
</evidence>
<keyword evidence="6 13" id="KW-0732">Signal</keyword>
<keyword evidence="7" id="KW-0677">Repeat</keyword>
<keyword evidence="9 12" id="KW-0472">Membrane</keyword>
<dbReference type="FunFam" id="3.80.10.10:FF:000095">
    <property type="entry name" value="LRR receptor-like serine/threonine-protein kinase GSO1"/>
    <property type="match status" value="2"/>
</dbReference>
<feature type="region of interest" description="Disordered" evidence="11">
    <location>
        <begin position="1119"/>
        <end position="1141"/>
    </location>
</feature>
<proteinExistence type="inferred from homology"/>
<keyword evidence="3" id="KW-1003">Cell membrane</keyword>
<dbReference type="PRINTS" id="PR00019">
    <property type="entry name" value="LEURICHRPT"/>
</dbReference>
<evidence type="ECO:0000256" key="12">
    <source>
        <dbReference type="SAM" id="Phobius"/>
    </source>
</evidence>
<dbReference type="GO" id="GO:0005886">
    <property type="term" value="C:plasma membrane"/>
    <property type="evidence" value="ECO:0007669"/>
    <property type="project" value="UniProtKB-SubCell"/>
</dbReference>
<comment type="subcellular location">
    <subcellularLocation>
        <location evidence="1">Cell membrane</location>
        <topology evidence="1">Single-pass type I membrane protein</topology>
    </subcellularLocation>
</comment>
<dbReference type="SUPFAM" id="SSF52058">
    <property type="entry name" value="L domain-like"/>
    <property type="match status" value="3"/>
</dbReference>
<dbReference type="AlphaFoldDB" id="A0A2U1Q0K0"/>
<keyword evidence="8 12" id="KW-1133">Transmembrane helix</keyword>
<dbReference type="PANTHER" id="PTHR48061">
    <property type="entry name" value="LEUCINE-RICH REPEAT RECEPTOR PROTEIN KINASE EMS1-LIKE-RELATED"/>
    <property type="match status" value="1"/>
</dbReference>
<evidence type="ECO:0000256" key="10">
    <source>
        <dbReference type="ARBA" id="ARBA00023180"/>
    </source>
</evidence>
<dbReference type="Pfam" id="PF13855">
    <property type="entry name" value="LRR_8"/>
    <property type="match status" value="2"/>
</dbReference>
<dbReference type="FunFam" id="3.80.10.10:FF:000383">
    <property type="entry name" value="Leucine-rich repeat receptor protein kinase EMS1"/>
    <property type="match status" value="1"/>
</dbReference>
<feature type="signal peptide" evidence="13">
    <location>
        <begin position="1"/>
        <end position="25"/>
    </location>
</feature>
<dbReference type="GO" id="GO:0006952">
    <property type="term" value="P:defense response"/>
    <property type="evidence" value="ECO:0007669"/>
    <property type="project" value="UniProtKB-ARBA"/>
</dbReference>
<dbReference type="GO" id="GO:0051707">
    <property type="term" value="P:response to other organism"/>
    <property type="evidence" value="ECO:0007669"/>
    <property type="project" value="UniProtKB-ARBA"/>
</dbReference>
<evidence type="ECO:0000313" key="16">
    <source>
        <dbReference type="Proteomes" id="UP000245207"/>
    </source>
</evidence>
<dbReference type="InterPro" id="IPR013210">
    <property type="entry name" value="LRR_N_plant-typ"/>
</dbReference>
<protein>
    <submittedName>
        <fullName evidence="15">Leucine-rich repeat-containing protein</fullName>
    </submittedName>
</protein>
<dbReference type="SMART" id="SM00365">
    <property type="entry name" value="LRR_SD22"/>
    <property type="match status" value="5"/>
</dbReference>
<dbReference type="OrthoDB" id="1394818at2759"/>
<evidence type="ECO:0000256" key="6">
    <source>
        <dbReference type="ARBA" id="ARBA00022729"/>
    </source>
</evidence>
<evidence type="ECO:0000256" key="9">
    <source>
        <dbReference type="ARBA" id="ARBA00023136"/>
    </source>
</evidence>
<dbReference type="Proteomes" id="UP000245207">
    <property type="component" value="Unassembled WGS sequence"/>
</dbReference>
<evidence type="ECO:0000313" key="15">
    <source>
        <dbReference type="EMBL" id="PWA91495.1"/>
    </source>
</evidence>
<accession>A0A2U1Q0K0</accession>
<dbReference type="Gene3D" id="3.80.10.10">
    <property type="entry name" value="Ribonuclease Inhibitor"/>
    <property type="match status" value="6"/>
</dbReference>
<feature type="compositionally biased region" description="Low complexity" evidence="11">
    <location>
        <begin position="1123"/>
        <end position="1141"/>
    </location>
</feature>
<dbReference type="SMART" id="SM00369">
    <property type="entry name" value="LRR_TYP"/>
    <property type="match status" value="9"/>
</dbReference>
<comment type="caution">
    <text evidence="15">The sequence shown here is derived from an EMBL/GenBank/DDBJ whole genome shotgun (WGS) entry which is preliminary data.</text>
</comment>
<gene>
    <name evidence="15" type="ORF">CTI12_AA090350</name>
</gene>
<feature type="domain" description="Leucine-rich repeat-containing N-terminal plant-type" evidence="14">
    <location>
        <begin position="27"/>
        <end position="75"/>
    </location>
</feature>
<keyword evidence="10" id="KW-0325">Glycoprotein</keyword>
<evidence type="ECO:0000256" key="2">
    <source>
        <dbReference type="ARBA" id="ARBA00009592"/>
    </source>
</evidence>
<evidence type="ECO:0000256" key="8">
    <source>
        <dbReference type="ARBA" id="ARBA00022989"/>
    </source>
</evidence>
<dbReference type="FunFam" id="3.80.10.10:FF:000111">
    <property type="entry name" value="LRR receptor-like serine/threonine-protein kinase ERECTA"/>
    <property type="match status" value="1"/>
</dbReference>
<dbReference type="PROSITE" id="PS51450">
    <property type="entry name" value="LRR"/>
    <property type="match status" value="1"/>
</dbReference>
<feature type="compositionally biased region" description="Acidic residues" evidence="11">
    <location>
        <begin position="1075"/>
        <end position="1087"/>
    </location>
</feature>
<evidence type="ECO:0000256" key="13">
    <source>
        <dbReference type="SAM" id="SignalP"/>
    </source>
</evidence>
<dbReference type="InterPro" id="IPR003591">
    <property type="entry name" value="Leu-rich_rpt_typical-subtyp"/>
</dbReference>
<dbReference type="InterPro" id="IPR046956">
    <property type="entry name" value="RLP23-like"/>
</dbReference>
<keyword evidence="16" id="KW-1185">Reference proteome</keyword>
<dbReference type="PANTHER" id="PTHR48061:SF51">
    <property type="entry name" value="RECEPTOR LIKE PROTEIN 30-LIKE"/>
    <property type="match status" value="1"/>
</dbReference>
<evidence type="ECO:0000256" key="1">
    <source>
        <dbReference type="ARBA" id="ARBA00004251"/>
    </source>
</evidence>
<dbReference type="EMBL" id="PKPP01000539">
    <property type="protein sequence ID" value="PWA91495.1"/>
    <property type="molecule type" value="Genomic_DNA"/>
</dbReference>
<feature type="region of interest" description="Disordered" evidence="11">
    <location>
        <begin position="1069"/>
        <end position="1088"/>
    </location>
</feature>
<reference evidence="15 16" key="1">
    <citation type="journal article" date="2018" name="Mol. Plant">
        <title>The genome of Artemisia annua provides insight into the evolution of Asteraceae family and artemisinin biosynthesis.</title>
        <authorList>
            <person name="Shen Q."/>
            <person name="Zhang L."/>
            <person name="Liao Z."/>
            <person name="Wang S."/>
            <person name="Yan T."/>
            <person name="Shi P."/>
            <person name="Liu M."/>
            <person name="Fu X."/>
            <person name="Pan Q."/>
            <person name="Wang Y."/>
            <person name="Lv Z."/>
            <person name="Lu X."/>
            <person name="Zhang F."/>
            <person name="Jiang W."/>
            <person name="Ma Y."/>
            <person name="Chen M."/>
            <person name="Hao X."/>
            <person name="Li L."/>
            <person name="Tang Y."/>
            <person name="Lv G."/>
            <person name="Zhou Y."/>
            <person name="Sun X."/>
            <person name="Brodelius P.E."/>
            <person name="Rose J.K.C."/>
            <person name="Tang K."/>
        </authorList>
    </citation>
    <scope>NUCLEOTIDE SEQUENCE [LARGE SCALE GENOMIC DNA]</scope>
    <source>
        <strain evidence="16">cv. Huhao1</strain>
        <tissue evidence="15">Leaf</tissue>
    </source>
</reference>
<evidence type="ECO:0000256" key="4">
    <source>
        <dbReference type="ARBA" id="ARBA00022614"/>
    </source>
</evidence>
<dbReference type="InterPro" id="IPR001611">
    <property type="entry name" value="Leu-rich_rpt"/>
</dbReference>
<dbReference type="InterPro" id="IPR032675">
    <property type="entry name" value="LRR_dom_sf"/>
</dbReference>
<feature type="transmembrane region" description="Helical" evidence="12">
    <location>
        <begin position="1006"/>
        <end position="1028"/>
    </location>
</feature>
<dbReference type="Pfam" id="PF08263">
    <property type="entry name" value="LRRNT_2"/>
    <property type="match status" value="1"/>
</dbReference>
<comment type="similarity">
    <text evidence="2">Belongs to the RLP family.</text>
</comment>